<sequence length="341" mass="36392">MMNETVLVTGGSGYVAGHCIVQLLRRGYRVRTTVRSASKEQAVRSAIVRVVDPGDRLDFVHADLGANAGWDEAVAGCTYVLHVASPLGNDGAKDPDALMVPAREGTLRVLRAAVKANVTRVVMTSSTAACTPPNLETAGDEAMWTGDAHPTLNAYRRSKIAAERVAWDFMAAQPAGTTTLTTILPGAIFGPVLSMANLGSVQFIDRLLGGKLPGVPHLGFCVVDVRDLADLHIRAMLAPEAAGQRFVAVGDFMWMDDIGATLRAELGPQGTKVPTRKLPDVALRVLAWFSPSLRALTPLLGRRQLFNSAKAQRILGFSPRPAAATVVDCARNLLDHEEAAR</sequence>
<evidence type="ECO:0000313" key="5">
    <source>
        <dbReference type="Proteomes" id="UP001374803"/>
    </source>
</evidence>
<evidence type="ECO:0000256" key="1">
    <source>
        <dbReference type="ARBA" id="ARBA00023002"/>
    </source>
</evidence>
<evidence type="ECO:0000256" key="2">
    <source>
        <dbReference type="ARBA" id="ARBA00023445"/>
    </source>
</evidence>
<dbReference type="Pfam" id="PF01370">
    <property type="entry name" value="Epimerase"/>
    <property type="match status" value="1"/>
</dbReference>
<dbReference type="PANTHER" id="PTHR10366">
    <property type="entry name" value="NAD DEPENDENT EPIMERASE/DEHYDRATASE"/>
    <property type="match status" value="1"/>
</dbReference>
<keyword evidence="5" id="KW-1185">Reference proteome</keyword>
<protein>
    <submittedName>
        <fullName evidence="4">Aldehyde reductase</fullName>
    </submittedName>
</protein>
<dbReference type="PANTHER" id="PTHR10366:SF564">
    <property type="entry name" value="STEROL-4-ALPHA-CARBOXYLATE 3-DEHYDROGENASE, DECARBOXYLATING"/>
    <property type="match status" value="1"/>
</dbReference>
<dbReference type="EMBL" id="CP089983">
    <property type="protein sequence ID" value="WXB06364.1"/>
    <property type="molecule type" value="Genomic_DNA"/>
</dbReference>
<dbReference type="RefSeq" id="WP_394836010.1">
    <property type="nucleotide sequence ID" value="NZ_CP089929.1"/>
</dbReference>
<name>A0ABZ2L604_9BACT</name>
<dbReference type="Proteomes" id="UP001374803">
    <property type="component" value="Chromosome"/>
</dbReference>
<dbReference type="InterPro" id="IPR001509">
    <property type="entry name" value="Epimerase_deHydtase"/>
</dbReference>
<gene>
    <name evidence="4" type="ORF">LVJ94_03775</name>
</gene>
<dbReference type="CDD" id="cd05227">
    <property type="entry name" value="AR_SDR_e"/>
    <property type="match status" value="1"/>
</dbReference>
<comment type="similarity">
    <text evidence="2">Belongs to the NAD(P)-dependent epimerase/dehydratase family. Dihydroflavonol-4-reductase subfamily.</text>
</comment>
<dbReference type="InterPro" id="IPR036291">
    <property type="entry name" value="NAD(P)-bd_dom_sf"/>
</dbReference>
<proteinExistence type="inferred from homology"/>
<dbReference type="Gene3D" id="3.40.50.720">
    <property type="entry name" value="NAD(P)-binding Rossmann-like Domain"/>
    <property type="match status" value="1"/>
</dbReference>
<dbReference type="SUPFAM" id="SSF51735">
    <property type="entry name" value="NAD(P)-binding Rossmann-fold domains"/>
    <property type="match status" value="1"/>
</dbReference>
<keyword evidence="1" id="KW-0560">Oxidoreductase</keyword>
<feature type="domain" description="NAD-dependent epimerase/dehydratase" evidence="3">
    <location>
        <begin position="6"/>
        <end position="243"/>
    </location>
</feature>
<evidence type="ECO:0000313" key="4">
    <source>
        <dbReference type="EMBL" id="WXB06364.1"/>
    </source>
</evidence>
<organism evidence="4 5">
    <name type="scientific">Pendulispora rubella</name>
    <dbReference type="NCBI Taxonomy" id="2741070"/>
    <lineage>
        <taxon>Bacteria</taxon>
        <taxon>Pseudomonadati</taxon>
        <taxon>Myxococcota</taxon>
        <taxon>Myxococcia</taxon>
        <taxon>Myxococcales</taxon>
        <taxon>Sorangiineae</taxon>
        <taxon>Pendulisporaceae</taxon>
        <taxon>Pendulispora</taxon>
    </lineage>
</organism>
<dbReference type="InterPro" id="IPR050425">
    <property type="entry name" value="NAD(P)_dehydrat-like"/>
</dbReference>
<accession>A0ABZ2L604</accession>
<evidence type="ECO:0000259" key="3">
    <source>
        <dbReference type="Pfam" id="PF01370"/>
    </source>
</evidence>
<reference evidence="4" key="1">
    <citation type="submission" date="2021-12" db="EMBL/GenBank/DDBJ databases">
        <title>Discovery of the Pendulisporaceae a myxobacterial family with distinct sporulation behavior and unique specialized metabolism.</title>
        <authorList>
            <person name="Garcia R."/>
            <person name="Popoff A."/>
            <person name="Bader C.D."/>
            <person name="Loehr J."/>
            <person name="Walesch S."/>
            <person name="Walt C."/>
            <person name="Boldt J."/>
            <person name="Bunk B."/>
            <person name="Haeckl F.J.F.P.J."/>
            <person name="Gunesch A.P."/>
            <person name="Birkelbach J."/>
            <person name="Nuebel U."/>
            <person name="Pietschmann T."/>
            <person name="Bach T."/>
            <person name="Mueller R."/>
        </authorList>
    </citation>
    <scope>NUCLEOTIDE SEQUENCE</scope>
    <source>
        <strain evidence="4">MSr11367</strain>
    </source>
</reference>